<evidence type="ECO:0000256" key="8">
    <source>
        <dbReference type="SAM" id="Phobius"/>
    </source>
</evidence>
<keyword evidence="2" id="KW-0813">Transport</keyword>
<dbReference type="GO" id="GO:0005886">
    <property type="term" value="C:plasma membrane"/>
    <property type="evidence" value="ECO:0007669"/>
    <property type="project" value="UniProtKB-SubCell"/>
</dbReference>
<feature type="transmembrane region" description="Helical" evidence="8">
    <location>
        <begin position="305"/>
        <end position="323"/>
    </location>
</feature>
<feature type="transmembrane region" description="Helical" evidence="8">
    <location>
        <begin position="431"/>
        <end position="449"/>
    </location>
</feature>
<dbReference type="InterPro" id="IPR020846">
    <property type="entry name" value="MFS_dom"/>
</dbReference>
<dbReference type="PROSITE" id="PS50850">
    <property type="entry name" value="MFS"/>
    <property type="match status" value="1"/>
</dbReference>
<reference evidence="10 11" key="1">
    <citation type="journal article" date="2018" name="Nat. Biotechnol.">
        <title>A standardized bacterial taxonomy based on genome phylogeny substantially revises the tree of life.</title>
        <authorList>
            <person name="Parks D.H."/>
            <person name="Chuvochina M."/>
            <person name="Waite D.W."/>
            <person name="Rinke C."/>
            <person name="Skarshewski A."/>
            <person name="Chaumeil P.A."/>
            <person name="Hugenholtz P."/>
        </authorList>
    </citation>
    <scope>NUCLEOTIDE SEQUENCE [LARGE SCALE GENOMIC DNA]</scope>
    <source>
        <strain evidence="10">UBA10707</strain>
    </source>
</reference>
<dbReference type="Pfam" id="PF07690">
    <property type="entry name" value="MFS_1"/>
    <property type="match status" value="1"/>
</dbReference>
<evidence type="ECO:0000256" key="6">
    <source>
        <dbReference type="ARBA" id="ARBA00023136"/>
    </source>
</evidence>
<dbReference type="SUPFAM" id="SSF103473">
    <property type="entry name" value="MFS general substrate transporter"/>
    <property type="match status" value="1"/>
</dbReference>
<keyword evidence="5 8" id="KW-1133">Transmembrane helix</keyword>
<name>A0A356LBB8_9BURK</name>
<feature type="transmembrane region" description="Helical" evidence="8">
    <location>
        <begin position="77"/>
        <end position="100"/>
    </location>
</feature>
<dbReference type="FunFam" id="1.20.1250.20:FF:000001">
    <property type="entry name" value="Dicarboxylate MFS transporter"/>
    <property type="match status" value="1"/>
</dbReference>
<evidence type="ECO:0000256" key="3">
    <source>
        <dbReference type="ARBA" id="ARBA00022475"/>
    </source>
</evidence>
<dbReference type="InterPro" id="IPR005829">
    <property type="entry name" value="Sugar_transporter_CS"/>
</dbReference>
<keyword evidence="6 8" id="KW-0472">Membrane</keyword>
<dbReference type="AlphaFoldDB" id="A0A356LBB8"/>
<dbReference type="Gene3D" id="1.20.1250.20">
    <property type="entry name" value="MFS general substrate transporter like domains"/>
    <property type="match status" value="2"/>
</dbReference>
<keyword evidence="4 8" id="KW-0812">Transmembrane</keyword>
<accession>A0A356LBB8</accession>
<feature type="transmembrane region" description="Helical" evidence="8">
    <location>
        <begin position="178"/>
        <end position="199"/>
    </location>
</feature>
<organism evidence="10 11">
    <name type="scientific">Advenella kashmirensis</name>
    <dbReference type="NCBI Taxonomy" id="310575"/>
    <lineage>
        <taxon>Bacteria</taxon>
        <taxon>Pseudomonadati</taxon>
        <taxon>Pseudomonadota</taxon>
        <taxon>Betaproteobacteria</taxon>
        <taxon>Burkholderiales</taxon>
        <taxon>Alcaligenaceae</taxon>
    </lineage>
</organism>
<evidence type="ECO:0000313" key="11">
    <source>
        <dbReference type="Proteomes" id="UP000264036"/>
    </source>
</evidence>
<dbReference type="PANTHER" id="PTHR43045:SF1">
    <property type="entry name" value="SHIKIMATE TRANSPORTER"/>
    <property type="match status" value="1"/>
</dbReference>
<feature type="region of interest" description="Disordered" evidence="7">
    <location>
        <begin position="1"/>
        <end position="29"/>
    </location>
</feature>
<protein>
    <submittedName>
        <fullName evidence="10">MFS transporter</fullName>
    </submittedName>
</protein>
<sequence length="463" mass="49960">MPQDNEPLTDSARRTRNELSKTQTQADPSDITPKKIRRVLWAAIVGTVIEWYDFVLFAVASGLIFNKLFFPSLSPTAGTLASFATLAVGFLARPIGGLIISHFGDKKGRKPALVFTIALMGLSTIAIGLLPTYAQIGIMAPVLLVVLRLLQGIGAGAEYAGALILVAEYVPAKKKGYYTAFVLSATVVGLLLASIIFRLISQLPEEDLLTWAWRIPFLFSAVLVIVALYIRKSLEETPEYVRAVQHASEQKRAASIPLGEVLRKQPKALICGFLAMSGANAATYTLNSFALSYMVNNLGFTNSDALNVIILAAIAGIVCTPIMGKLSDRFGHARMYVLGTLFILLYAAPMFWLMDSKNIVLAALAMIIGYGVGFGSVAGSQGAFLTGLFPTRYRFTGITFVREMNGATVAGMTPFIATWLTEQAGGSSTYLVGYLITLCAISILAILVLRHNKQPDEEVALQT</sequence>
<feature type="transmembrane region" description="Helical" evidence="8">
    <location>
        <begin position="335"/>
        <end position="353"/>
    </location>
</feature>
<dbReference type="InterPro" id="IPR011701">
    <property type="entry name" value="MFS"/>
</dbReference>
<proteinExistence type="predicted"/>
<evidence type="ECO:0000256" key="1">
    <source>
        <dbReference type="ARBA" id="ARBA00004651"/>
    </source>
</evidence>
<dbReference type="Proteomes" id="UP000264036">
    <property type="component" value="Unassembled WGS sequence"/>
</dbReference>
<dbReference type="EMBL" id="DOEK01000004">
    <property type="protein sequence ID" value="HBP28058.1"/>
    <property type="molecule type" value="Genomic_DNA"/>
</dbReference>
<feature type="transmembrane region" description="Helical" evidence="8">
    <location>
        <begin position="142"/>
        <end position="166"/>
    </location>
</feature>
<evidence type="ECO:0000256" key="7">
    <source>
        <dbReference type="SAM" id="MobiDB-lite"/>
    </source>
</evidence>
<comment type="subcellular location">
    <subcellularLocation>
        <location evidence="1">Cell membrane</location>
        <topology evidence="1">Multi-pass membrane protein</topology>
    </subcellularLocation>
</comment>
<feature type="transmembrane region" description="Helical" evidence="8">
    <location>
        <begin position="112"/>
        <end position="136"/>
    </location>
</feature>
<dbReference type="PROSITE" id="PS00217">
    <property type="entry name" value="SUGAR_TRANSPORT_2"/>
    <property type="match status" value="1"/>
</dbReference>
<evidence type="ECO:0000256" key="4">
    <source>
        <dbReference type="ARBA" id="ARBA00022692"/>
    </source>
</evidence>
<feature type="transmembrane region" description="Helical" evidence="8">
    <location>
        <begin position="39"/>
        <end position="65"/>
    </location>
</feature>
<evidence type="ECO:0000256" key="5">
    <source>
        <dbReference type="ARBA" id="ARBA00022989"/>
    </source>
</evidence>
<feature type="domain" description="Major facilitator superfamily (MFS) profile" evidence="9">
    <location>
        <begin position="39"/>
        <end position="454"/>
    </location>
</feature>
<feature type="transmembrane region" description="Helical" evidence="8">
    <location>
        <begin position="359"/>
        <end position="379"/>
    </location>
</feature>
<feature type="transmembrane region" description="Helical" evidence="8">
    <location>
        <begin position="268"/>
        <end position="293"/>
    </location>
</feature>
<feature type="transmembrane region" description="Helical" evidence="8">
    <location>
        <begin position="211"/>
        <end position="230"/>
    </location>
</feature>
<feature type="transmembrane region" description="Helical" evidence="8">
    <location>
        <begin position="400"/>
        <end position="419"/>
    </location>
</feature>
<keyword evidence="3" id="KW-1003">Cell membrane</keyword>
<dbReference type="CDD" id="cd17369">
    <property type="entry name" value="MFS_ShiA_like"/>
    <property type="match status" value="1"/>
</dbReference>
<gene>
    <name evidence="10" type="ORF">DD666_01415</name>
</gene>
<evidence type="ECO:0000259" key="9">
    <source>
        <dbReference type="PROSITE" id="PS50850"/>
    </source>
</evidence>
<comment type="caution">
    <text evidence="10">The sequence shown here is derived from an EMBL/GenBank/DDBJ whole genome shotgun (WGS) entry which is preliminary data.</text>
</comment>
<dbReference type="GO" id="GO:0022857">
    <property type="term" value="F:transmembrane transporter activity"/>
    <property type="evidence" value="ECO:0007669"/>
    <property type="project" value="InterPro"/>
</dbReference>
<dbReference type="PANTHER" id="PTHR43045">
    <property type="entry name" value="SHIKIMATE TRANSPORTER"/>
    <property type="match status" value="1"/>
</dbReference>
<dbReference type="InterPro" id="IPR036259">
    <property type="entry name" value="MFS_trans_sf"/>
</dbReference>
<evidence type="ECO:0000313" key="10">
    <source>
        <dbReference type="EMBL" id="HBP28058.1"/>
    </source>
</evidence>
<evidence type="ECO:0000256" key="2">
    <source>
        <dbReference type="ARBA" id="ARBA00022448"/>
    </source>
</evidence>